<dbReference type="OrthoDB" id="106838at2"/>
<keyword evidence="3 6" id="KW-0812">Transmembrane</keyword>
<feature type="transmembrane region" description="Helical" evidence="6">
    <location>
        <begin position="32"/>
        <end position="50"/>
    </location>
</feature>
<evidence type="ECO:0000256" key="3">
    <source>
        <dbReference type="ARBA" id="ARBA00022692"/>
    </source>
</evidence>
<feature type="transmembrane region" description="Helical" evidence="6">
    <location>
        <begin position="213"/>
        <end position="230"/>
    </location>
</feature>
<dbReference type="PANTHER" id="PTHR21716:SF4">
    <property type="entry name" value="TRANSMEMBRANE PROTEIN 245"/>
    <property type="match status" value="1"/>
</dbReference>
<feature type="transmembrane region" description="Helical" evidence="6">
    <location>
        <begin position="270"/>
        <end position="287"/>
    </location>
</feature>
<evidence type="ECO:0000256" key="4">
    <source>
        <dbReference type="ARBA" id="ARBA00022989"/>
    </source>
</evidence>
<feature type="transmembrane region" description="Helical" evidence="6">
    <location>
        <begin position="62"/>
        <end position="84"/>
    </location>
</feature>
<dbReference type="STRING" id="349521.HCH_01685"/>
<dbReference type="InterPro" id="IPR002549">
    <property type="entry name" value="AI-2E-like"/>
</dbReference>
<dbReference type="RefSeq" id="WP_011395608.1">
    <property type="nucleotide sequence ID" value="NC_007645.1"/>
</dbReference>
<evidence type="ECO:0000256" key="6">
    <source>
        <dbReference type="SAM" id="Phobius"/>
    </source>
</evidence>
<feature type="transmembrane region" description="Helical" evidence="6">
    <location>
        <begin position="307"/>
        <end position="337"/>
    </location>
</feature>
<dbReference type="Pfam" id="PF01594">
    <property type="entry name" value="AI-2E_transport"/>
    <property type="match status" value="1"/>
</dbReference>
<evidence type="ECO:0000256" key="1">
    <source>
        <dbReference type="ARBA" id="ARBA00004141"/>
    </source>
</evidence>
<proteinExistence type="inferred from homology"/>
<gene>
    <name evidence="7" type="ordered locus">HCH_01685</name>
</gene>
<protein>
    <submittedName>
        <fullName evidence="7">Predicted permease</fullName>
    </submittedName>
</protein>
<accession>Q2SLD8</accession>
<feature type="transmembrane region" description="Helical" evidence="6">
    <location>
        <begin position="9"/>
        <end position="26"/>
    </location>
</feature>
<dbReference type="GO" id="GO:0016020">
    <property type="term" value="C:membrane"/>
    <property type="evidence" value="ECO:0007669"/>
    <property type="project" value="UniProtKB-SubCell"/>
</dbReference>
<dbReference type="PANTHER" id="PTHR21716">
    <property type="entry name" value="TRANSMEMBRANE PROTEIN"/>
    <property type="match status" value="1"/>
</dbReference>
<dbReference type="Proteomes" id="UP000000238">
    <property type="component" value="Chromosome"/>
</dbReference>
<sequence length="361" mass="39852">MQRKLEDRSFLLLLLVVTFGFGLLILPFFYAIFWAAMLAILFAPLHRWLIRRFPGRDNISALLTLLASLLIVVIPLAVMMTMLAKEGARVYQQVSSGEIQLQALVDKARATMPVIQELAERFDIDLGNVKQMLSQAALTGSKFFATQAFNFGQEYLQFTVSFVLMLYLTFFFLRDGGSLIQLLIRALPLGDTREMHLFQKFAEVSRATVKGNLVVAIVQGTLGGLIFWALGIKGALLWGVVMVVLSLLPAVGSALVWAPAAAYLFFSGDVFKGVVLVLFGFFVIGLVDNVLRPVLVGRDTKMPDYLVLLSTLGGLSLFGLNGFVLGPVLTALFLAFWQIFMEEFNNNEEKSISDEEDASGG</sequence>
<evidence type="ECO:0000256" key="2">
    <source>
        <dbReference type="ARBA" id="ARBA00009773"/>
    </source>
</evidence>
<dbReference type="AlphaFoldDB" id="Q2SLD8"/>
<evidence type="ECO:0000313" key="7">
    <source>
        <dbReference type="EMBL" id="ABC28536.1"/>
    </source>
</evidence>
<keyword evidence="4 6" id="KW-1133">Transmembrane helix</keyword>
<comment type="similarity">
    <text evidence="2">Belongs to the autoinducer-2 exporter (AI-2E) (TC 2.A.86) family.</text>
</comment>
<dbReference type="eggNOG" id="COG0628">
    <property type="taxonomic scope" value="Bacteria"/>
</dbReference>
<keyword evidence="5 6" id="KW-0472">Membrane</keyword>
<dbReference type="EMBL" id="CP000155">
    <property type="protein sequence ID" value="ABC28536.1"/>
    <property type="molecule type" value="Genomic_DNA"/>
</dbReference>
<reference evidence="7 8" key="1">
    <citation type="journal article" date="2005" name="Nucleic Acids Res.">
        <title>Genomic blueprint of Hahella chejuensis, a marine microbe producing an algicidal agent.</title>
        <authorList>
            <person name="Jeong H."/>
            <person name="Yim J.H."/>
            <person name="Lee C."/>
            <person name="Choi S.-H."/>
            <person name="Park Y.K."/>
            <person name="Yoon S.H."/>
            <person name="Hur C.-G."/>
            <person name="Kang H.-Y."/>
            <person name="Kim D."/>
            <person name="Lee H.H."/>
            <person name="Park K.H."/>
            <person name="Park S.-H."/>
            <person name="Park H.-S."/>
            <person name="Lee H.K."/>
            <person name="Oh T.K."/>
            <person name="Kim J.F."/>
        </authorList>
    </citation>
    <scope>NUCLEOTIDE SEQUENCE [LARGE SCALE GENOMIC DNA]</scope>
    <source>
        <strain evidence="7 8">KCTC 2396</strain>
    </source>
</reference>
<dbReference type="KEGG" id="hch:HCH_01685"/>
<organism evidence="7 8">
    <name type="scientific">Hahella chejuensis (strain KCTC 2396)</name>
    <dbReference type="NCBI Taxonomy" id="349521"/>
    <lineage>
        <taxon>Bacteria</taxon>
        <taxon>Pseudomonadati</taxon>
        <taxon>Pseudomonadota</taxon>
        <taxon>Gammaproteobacteria</taxon>
        <taxon>Oceanospirillales</taxon>
        <taxon>Hahellaceae</taxon>
        <taxon>Hahella</taxon>
    </lineage>
</organism>
<feature type="transmembrane region" description="Helical" evidence="6">
    <location>
        <begin position="155"/>
        <end position="173"/>
    </location>
</feature>
<keyword evidence="8" id="KW-1185">Reference proteome</keyword>
<evidence type="ECO:0000256" key="5">
    <source>
        <dbReference type="ARBA" id="ARBA00023136"/>
    </source>
</evidence>
<evidence type="ECO:0000313" key="8">
    <source>
        <dbReference type="Proteomes" id="UP000000238"/>
    </source>
</evidence>
<name>Q2SLD8_HAHCH</name>
<comment type="subcellular location">
    <subcellularLocation>
        <location evidence="1">Membrane</location>
        <topology evidence="1">Multi-pass membrane protein</topology>
    </subcellularLocation>
</comment>
<dbReference type="HOGENOM" id="CLU_041771_2_2_6"/>
<feature type="transmembrane region" description="Helical" evidence="6">
    <location>
        <begin position="236"/>
        <end position="258"/>
    </location>
</feature>